<accession>A0A395NEP5</accession>
<dbReference type="PANTHER" id="PTHR39697">
    <property type="entry name" value="RICIN B LECTIN DOMAIN-CONTAINING PROTEIN-RELATED"/>
    <property type="match status" value="1"/>
</dbReference>
<reference evidence="3 4" key="1">
    <citation type="journal article" date="2018" name="PLoS Pathog.">
        <title>Evolution of structural diversity of trichothecenes, a family of toxins produced by plant pathogenic and entomopathogenic fungi.</title>
        <authorList>
            <person name="Proctor R.H."/>
            <person name="McCormick S.P."/>
            <person name="Kim H.S."/>
            <person name="Cardoza R.E."/>
            <person name="Stanley A.M."/>
            <person name="Lindo L."/>
            <person name="Kelly A."/>
            <person name="Brown D.W."/>
            <person name="Lee T."/>
            <person name="Vaughan M.M."/>
            <person name="Alexander N.J."/>
            <person name="Busman M."/>
            <person name="Gutierrez S."/>
        </authorList>
    </citation>
    <scope>NUCLEOTIDE SEQUENCE [LARGE SCALE GENOMIC DNA]</scope>
    <source>
        <strain evidence="3 4">IBT 40837</strain>
    </source>
</reference>
<feature type="region of interest" description="Disordered" evidence="2">
    <location>
        <begin position="190"/>
        <end position="225"/>
    </location>
</feature>
<dbReference type="Proteomes" id="UP000266272">
    <property type="component" value="Unassembled WGS sequence"/>
</dbReference>
<evidence type="ECO:0000256" key="2">
    <source>
        <dbReference type="SAM" id="MobiDB-lite"/>
    </source>
</evidence>
<keyword evidence="1" id="KW-0175">Coiled coil</keyword>
<name>A0A395NEP5_TRIAR</name>
<dbReference type="AlphaFoldDB" id="A0A395NEP5"/>
<keyword evidence="4" id="KW-1185">Reference proteome</keyword>
<dbReference type="InterPro" id="IPR008999">
    <property type="entry name" value="Actin-crosslinking"/>
</dbReference>
<organism evidence="3 4">
    <name type="scientific">Trichoderma arundinaceum</name>
    <dbReference type="NCBI Taxonomy" id="490622"/>
    <lineage>
        <taxon>Eukaryota</taxon>
        <taxon>Fungi</taxon>
        <taxon>Dikarya</taxon>
        <taxon>Ascomycota</taxon>
        <taxon>Pezizomycotina</taxon>
        <taxon>Sordariomycetes</taxon>
        <taxon>Hypocreomycetidae</taxon>
        <taxon>Hypocreales</taxon>
        <taxon>Hypocreaceae</taxon>
        <taxon>Trichoderma</taxon>
    </lineage>
</organism>
<dbReference type="SUPFAM" id="SSF50405">
    <property type="entry name" value="Actin-crosslinking proteins"/>
    <property type="match status" value="1"/>
</dbReference>
<evidence type="ECO:0000313" key="4">
    <source>
        <dbReference type="Proteomes" id="UP000266272"/>
    </source>
</evidence>
<dbReference type="EMBL" id="PXOA01000518">
    <property type="protein sequence ID" value="RFU74592.1"/>
    <property type="molecule type" value="Genomic_DNA"/>
</dbReference>
<feature type="region of interest" description="Disordered" evidence="2">
    <location>
        <begin position="23"/>
        <end position="60"/>
    </location>
</feature>
<dbReference type="OrthoDB" id="5289641at2759"/>
<feature type="coiled-coil region" evidence="1">
    <location>
        <begin position="146"/>
        <end position="173"/>
    </location>
</feature>
<protein>
    <submittedName>
        <fullName evidence="3">Dynamin family</fullName>
    </submittedName>
</protein>
<proteinExistence type="predicted"/>
<feature type="compositionally biased region" description="Basic and acidic residues" evidence="2">
    <location>
        <begin position="43"/>
        <end position="60"/>
    </location>
</feature>
<sequence length="451" mass="51217">MSASEPRTPSGWVRLRKTVAEEAEEQTTYQAGEQNLSESDAAFQKEKEEKSPLAKKIEQDRLSIKHTDKLDELEESKWQQDEQGVYEAERRVLETDRTSHEMEEAIQEVERPASIATAEENELLMLVAKKGIKGKFTRTDRERLHALRKNAAMRAYERAVQEAEQQAGREADQADIAEGMQTIVHEDGQANPEAEPAVEQSAEQSAEQSDEQDEVTSLLKKRTKSRRGLSRKEIRRLILLQAMIMNRAERREEQQAAQQATGEEQAEKDYLALATTFSVVSETGDARDEPKKSDAPFASVAKVAVEFHPKVGKTFLIRTRHEPHFILAFENGGLKLLSKPSLGGGYFWHCMKRNGWYTFRNTVTGSYLNYDGQGKICARQPHHKRHEYFMAERHEEGGYILLLKQGDELLQAAISDNEKCLLAQREEGTAWDFIEAEYVSSSVTLAYPGKQ</sequence>
<feature type="compositionally biased region" description="Low complexity" evidence="2">
    <location>
        <begin position="192"/>
        <end position="207"/>
    </location>
</feature>
<evidence type="ECO:0000256" key="1">
    <source>
        <dbReference type="SAM" id="Coils"/>
    </source>
</evidence>
<evidence type="ECO:0000313" key="3">
    <source>
        <dbReference type="EMBL" id="RFU74592.1"/>
    </source>
</evidence>
<dbReference type="PANTHER" id="PTHR39697:SF2">
    <property type="entry name" value="CYANOVIRIN-N DOMAIN-CONTAINING PROTEIN"/>
    <property type="match status" value="1"/>
</dbReference>
<gene>
    <name evidence="3" type="ORF">TARUN_7657</name>
</gene>
<comment type="caution">
    <text evidence="3">The sequence shown here is derived from an EMBL/GenBank/DDBJ whole genome shotgun (WGS) entry which is preliminary data.</text>
</comment>